<comment type="catalytic activity">
    <reaction evidence="1">
        <text>ATP + protein L-histidine = ADP + protein N-phospho-L-histidine.</text>
        <dbReference type="EC" id="2.7.13.3"/>
    </reaction>
</comment>
<dbReference type="RefSeq" id="WP_279674782.1">
    <property type="nucleotide sequence ID" value="NZ_CP122566.1"/>
</dbReference>
<dbReference type="AlphaFoldDB" id="A0AAJ6DCJ6"/>
<dbReference type="SUPFAM" id="SSF55874">
    <property type="entry name" value="ATPase domain of HSP90 chaperone/DNA topoisomerase II/histidine kinase"/>
    <property type="match status" value="1"/>
</dbReference>
<dbReference type="GO" id="GO:0046983">
    <property type="term" value="F:protein dimerization activity"/>
    <property type="evidence" value="ECO:0007669"/>
    <property type="project" value="InterPro"/>
</dbReference>
<dbReference type="Proteomes" id="UP001224674">
    <property type="component" value="Chromosome"/>
</dbReference>
<organism evidence="11 12">
    <name type="scientific">Auritidibacter ignavus</name>
    <dbReference type="NCBI Taxonomy" id="678932"/>
    <lineage>
        <taxon>Bacteria</taxon>
        <taxon>Bacillati</taxon>
        <taxon>Actinomycetota</taxon>
        <taxon>Actinomycetes</taxon>
        <taxon>Micrococcales</taxon>
        <taxon>Micrococcaceae</taxon>
        <taxon>Auritidibacter</taxon>
    </lineage>
</organism>
<evidence type="ECO:0000256" key="4">
    <source>
        <dbReference type="ARBA" id="ARBA00022679"/>
    </source>
</evidence>
<keyword evidence="9" id="KW-0472">Membrane</keyword>
<keyword evidence="7" id="KW-0067">ATP-binding</keyword>
<dbReference type="PANTHER" id="PTHR24421:SF10">
    <property type="entry name" value="NITRATE_NITRITE SENSOR PROTEIN NARQ"/>
    <property type="match status" value="1"/>
</dbReference>
<keyword evidence="9" id="KW-1133">Transmembrane helix</keyword>
<dbReference type="InterPro" id="IPR050482">
    <property type="entry name" value="Sensor_HK_TwoCompSys"/>
</dbReference>
<feature type="transmembrane region" description="Helical" evidence="9">
    <location>
        <begin position="68"/>
        <end position="94"/>
    </location>
</feature>
<dbReference type="EC" id="2.7.13.3" evidence="2"/>
<keyword evidence="5" id="KW-0547">Nucleotide-binding</keyword>
<evidence type="ECO:0000256" key="6">
    <source>
        <dbReference type="ARBA" id="ARBA00022777"/>
    </source>
</evidence>
<sequence length="400" mass="42705">MTGTGSIPSLRHTWITIGYVVVAIGFCFVPGAGIEWFATPRSQVLIGSIATAIALGIVHLFRQKWPTVVVVAGLAVMTAEGLTTGTTSVGAILIECDALYSLVIARPTTRSRRLLPMIAAACLSSAVGGLLLANLLAEPLLQMTTLLLAVGVTLWWGITVRAPMTRAEEERERATLIADAVAAKQREALVAERLQISRELHDTISGHLSAITIQAAGALATTTPPTAEELTERLERVRALSLDAMGDMRTLIDVLRTDTPSSLALAQNWSSVDSLIAGARESGTSITLTGDDPATINLDPLVSVTAYYVLREALVNAEKHAPGSDVTIDIRHEDEVLAMTITNGQHRPGRVGAMPSGYGLIGLAERVRLCNGELDIDRSNDTWTLRVCLPLRTGRESQHA</sequence>
<keyword evidence="12" id="KW-1185">Reference proteome</keyword>
<evidence type="ECO:0000256" key="2">
    <source>
        <dbReference type="ARBA" id="ARBA00012438"/>
    </source>
</evidence>
<dbReference type="GO" id="GO:0005524">
    <property type="term" value="F:ATP binding"/>
    <property type="evidence" value="ECO:0007669"/>
    <property type="project" value="UniProtKB-KW"/>
</dbReference>
<keyword evidence="9" id="KW-0812">Transmembrane</keyword>
<keyword evidence="6 11" id="KW-0418">Kinase</keyword>
<gene>
    <name evidence="11" type="ORF">QDX21_11515</name>
</gene>
<dbReference type="Gene3D" id="3.30.565.10">
    <property type="entry name" value="Histidine kinase-like ATPase, C-terminal domain"/>
    <property type="match status" value="1"/>
</dbReference>
<evidence type="ECO:0000259" key="10">
    <source>
        <dbReference type="Pfam" id="PF07730"/>
    </source>
</evidence>
<feature type="transmembrane region" description="Helical" evidence="9">
    <location>
        <begin position="44"/>
        <end position="62"/>
    </location>
</feature>
<evidence type="ECO:0000313" key="11">
    <source>
        <dbReference type="EMBL" id="WGH92907.1"/>
    </source>
</evidence>
<dbReference type="InterPro" id="IPR011712">
    <property type="entry name" value="Sig_transdc_His_kin_sub3_dim/P"/>
</dbReference>
<evidence type="ECO:0000256" key="9">
    <source>
        <dbReference type="SAM" id="Phobius"/>
    </source>
</evidence>
<name>A0AAJ6DCJ6_9MICC</name>
<feature type="domain" description="Signal transduction histidine kinase subgroup 3 dimerisation and phosphoacceptor" evidence="10">
    <location>
        <begin position="192"/>
        <end position="258"/>
    </location>
</feature>
<reference evidence="11 12" key="1">
    <citation type="submission" date="2023-03" db="EMBL/GenBank/DDBJ databases">
        <title>Complete genome sequences of several Auritidibacter ignavus strains isolated from ear infections.</title>
        <authorList>
            <person name="Baehr T."/>
            <person name="Baumhoegger A.M."/>
        </authorList>
    </citation>
    <scope>NUCLEOTIDE SEQUENCE [LARGE SCALE GENOMIC DNA]</scope>
    <source>
        <strain evidence="11 12">BABAE-6</strain>
    </source>
</reference>
<feature type="transmembrane region" description="Helical" evidence="9">
    <location>
        <begin position="114"/>
        <end position="133"/>
    </location>
</feature>
<keyword evidence="4" id="KW-0808">Transferase</keyword>
<dbReference type="InterPro" id="IPR036890">
    <property type="entry name" value="HATPase_C_sf"/>
</dbReference>
<evidence type="ECO:0000256" key="3">
    <source>
        <dbReference type="ARBA" id="ARBA00022553"/>
    </source>
</evidence>
<feature type="transmembrane region" description="Helical" evidence="9">
    <location>
        <begin position="12"/>
        <end position="32"/>
    </location>
</feature>
<dbReference type="EMBL" id="CP122566">
    <property type="protein sequence ID" value="WGH92907.1"/>
    <property type="molecule type" value="Genomic_DNA"/>
</dbReference>
<dbReference type="Gene3D" id="1.20.5.1930">
    <property type="match status" value="1"/>
</dbReference>
<protein>
    <recommendedName>
        <fullName evidence="2">histidine kinase</fullName>
        <ecNumber evidence="2">2.7.13.3</ecNumber>
    </recommendedName>
</protein>
<dbReference type="PANTHER" id="PTHR24421">
    <property type="entry name" value="NITRATE/NITRITE SENSOR PROTEIN NARX-RELATED"/>
    <property type="match status" value="1"/>
</dbReference>
<dbReference type="Pfam" id="PF07730">
    <property type="entry name" value="HisKA_3"/>
    <property type="match status" value="1"/>
</dbReference>
<evidence type="ECO:0000313" key="12">
    <source>
        <dbReference type="Proteomes" id="UP001224674"/>
    </source>
</evidence>
<proteinExistence type="predicted"/>
<dbReference type="CDD" id="cd16917">
    <property type="entry name" value="HATPase_UhpB-NarQ-NarX-like"/>
    <property type="match status" value="1"/>
</dbReference>
<evidence type="ECO:0000256" key="5">
    <source>
        <dbReference type="ARBA" id="ARBA00022741"/>
    </source>
</evidence>
<evidence type="ECO:0000256" key="1">
    <source>
        <dbReference type="ARBA" id="ARBA00000085"/>
    </source>
</evidence>
<feature type="transmembrane region" description="Helical" evidence="9">
    <location>
        <begin position="139"/>
        <end position="158"/>
    </location>
</feature>
<dbReference type="GO" id="GO:0000155">
    <property type="term" value="F:phosphorelay sensor kinase activity"/>
    <property type="evidence" value="ECO:0007669"/>
    <property type="project" value="InterPro"/>
</dbReference>
<evidence type="ECO:0000256" key="8">
    <source>
        <dbReference type="ARBA" id="ARBA00023012"/>
    </source>
</evidence>
<keyword evidence="3" id="KW-0597">Phosphoprotein</keyword>
<evidence type="ECO:0000256" key="7">
    <source>
        <dbReference type="ARBA" id="ARBA00022840"/>
    </source>
</evidence>
<dbReference type="GO" id="GO:0016020">
    <property type="term" value="C:membrane"/>
    <property type="evidence" value="ECO:0007669"/>
    <property type="project" value="InterPro"/>
</dbReference>
<keyword evidence="8" id="KW-0902">Two-component regulatory system</keyword>
<accession>A0AAJ6DCJ6</accession>